<feature type="active site" evidence="11">
    <location>
        <position position="282"/>
    </location>
</feature>
<comment type="function">
    <text evidence="13">RNA polymerase that catalyzes the synthesis of short RNA molecules used as primers for DNA polymerase during DNA replication.</text>
</comment>
<keyword evidence="9 11" id="KW-0804">Transcription</keyword>
<evidence type="ECO:0000313" key="15">
    <source>
        <dbReference type="Proteomes" id="UP000196239"/>
    </source>
</evidence>
<comment type="subunit">
    <text evidence="11">Heterodimer of a small subunit (PriS) and a large subunit (PriL).</text>
</comment>
<name>A0A128A0K5_9ARCH</name>
<dbReference type="EC" id="2.7.7.-" evidence="11"/>
<evidence type="ECO:0000256" key="10">
    <source>
        <dbReference type="ARBA" id="ARBA00023211"/>
    </source>
</evidence>
<keyword evidence="2 11" id="KW-0240">DNA-directed RNA polymerase</keyword>
<dbReference type="EMBL" id="LN890280">
    <property type="protein sequence ID" value="CUR50857.1"/>
    <property type="molecule type" value="Genomic_DNA"/>
</dbReference>
<keyword evidence="8 11" id="KW-0460">Magnesium</keyword>
<gene>
    <name evidence="11 14" type="primary">priS</name>
    <name evidence="14" type="ORF">NDEV_0092</name>
</gene>
<evidence type="ECO:0000256" key="13">
    <source>
        <dbReference type="RuleBase" id="RU004224"/>
    </source>
</evidence>
<keyword evidence="7 11" id="KW-0479">Metal-binding</keyword>
<evidence type="ECO:0000256" key="8">
    <source>
        <dbReference type="ARBA" id="ARBA00022842"/>
    </source>
</evidence>
<evidence type="ECO:0000256" key="11">
    <source>
        <dbReference type="HAMAP-Rule" id="MF_00700"/>
    </source>
</evidence>
<evidence type="ECO:0000256" key="9">
    <source>
        <dbReference type="ARBA" id="ARBA00023163"/>
    </source>
</evidence>
<dbReference type="HAMAP" id="MF_00700">
    <property type="entry name" value="DNA_primase_sml_arc"/>
    <property type="match status" value="1"/>
</dbReference>
<comment type="cofactor">
    <cofactor evidence="11">
        <name>Mg(2+)</name>
        <dbReference type="ChEBI" id="CHEBI:18420"/>
    </cofactor>
    <cofactor evidence="11">
        <name>Mn(2+)</name>
        <dbReference type="ChEBI" id="CHEBI:29035"/>
    </cofactor>
</comment>
<sequence>MNEKNILLIESAFKEYYFNRFDLIHVPQKATEREFGYQKFNSGMTRHLVVKNDKDLHLLLMKEVPSDVYCSNAYYSFPSLPMSEKDWKGADLIFDIDAKDLALSCRKDHTVFKCISCNNPTIEFSQQCSKCGSTKFETVSVGCKNCISESKKEVTKLVDILTTDLNVKKEQIEVYFSGNEGFHVRVTNNDYESLGSQERADLVDYLMFNGAIPESFGIKRQNNFKASLPTFEEKGWRGRVAHKLFSSKSKVPKATREIIASGYSAFQVQLEEIKKTMGVKVDPKVTMDIHRIFRLEGSINSKSGLSKIQCEDLNSFDPFLEACLLGNDDVNVMVNCPLQIRLKNKKFGPYNNEIVSLPKYAAVYMLCKGLGNAV</sequence>
<evidence type="ECO:0000256" key="4">
    <source>
        <dbReference type="ARBA" id="ARBA00022679"/>
    </source>
</evidence>
<keyword evidence="5 11" id="KW-0548">Nucleotidyltransferase</keyword>
<comment type="function">
    <text evidence="11">Catalytic subunit of DNA primase, an RNA polymerase that catalyzes the synthesis of short RNA molecules used as primers for DNA polymerase during DNA replication. The small subunit contains the primase catalytic core and has DNA synthesis activity on its own. Binding to the large subunit stabilizes and modulates the activity, increasing the rate of DNA synthesis while decreasing the length of the DNA fragments, and conferring RNA synthesis capability. The DNA polymerase activity may enable DNA primase to also catalyze primer extension after primer synthesis. May also play a role in DNA repair.</text>
</comment>
<dbReference type="Gene3D" id="3.90.920.10">
    <property type="entry name" value="DNA primase, PRIM domain"/>
    <property type="match status" value="1"/>
</dbReference>
<feature type="active site" evidence="11">
    <location>
        <position position="97"/>
    </location>
</feature>
<comment type="similarity">
    <text evidence="1 11 12">Belongs to the eukaryotic-type primase small subunit family.</text>
</comment>
<evidence type="ECO:0000256" key="1">
    <source>
        <dbReference type="ARBA" id="ARBA00009762"/>
    </source>
</evidence>
<evidence type="ECO:0000256" key="6">
    <source>
        <dbReference type="ARBA" id="ARBA00022705"/>
    </source>
</evidence>
<keyword evidence="3 11" id="KW-0639">Primosome</keyword>
<dbReference type="Proteomes" id="UP000196239">
    <property type="component" value="Chromosome 1"/>
</dbReference>
<evidence type="ECO:0000256" key="5">
    <source>
        <dbReference type="ARBA" id="ARBA00022695"/>
    </source>
</evidence>
<dbReference type="KEGG" id="ndv:NDEV_0092"/>
<dbReference type="InterPro" id="IPR023639">
    <property type="entry name" value="DNA_primase_ssu_PriS"/>
</dbReference>
<keyword evidence="4 11" id="KW-0808">Transferase</keyword>
<dbReference type="GO" id="GO:0046872">
    <property type="term" value="F:metal ion binding"/>
    <property type="evidence" value="ECO:0007669"/>
    <property type="project" value="UniProtKB-KW"/>
</dbReference>
<reference evidence="15" key="1">
    <citation type="submission" date="2015-10" db="EMBL/GenBank/DDBJ databases">
        <authorList>
            <person name="Lehtovirta-Morley L.E."/>
            <person name="Vieille C."/>
        </authorList>
    </citation>
    <scope>NUCLEOTIDE SEQUENCE [LARGE SCALE GENOMIC DNA]</scope>
</reference>
<protein>
    <recommendedName>
        <fullName evidence="11">DNA primase small subunit PriS</fullName>
        <ecNumber evidence="11">2.7.7.-</ecNumber>
    </recommendedName>
</protein>
<accession>A0A128A0K5</accession>
<evidence type="ECO:0000256" key="3">
    <source>
        <dbReference type="ARBA" id="ARBA00022515"/>
    </source>
</evidence>
<evidence type="ECO:0000256" key="7">
    <source>
        <dbReference type="ARBA" id="ARBA00022723"/>
    </source>
</evidence>
<feature type="active site" evidence="11">
    <location>
        <position position="95"/>
    </location>
</feature>
<dbReference type="InterPro" id="IPR002755">
    <property type="entry name" value="DNA_primase_S"/>
</dbReference>
<dbReference type="Pfam" id="PF01896">
    <property type="entry name" value="DNA_primase_S"/>
    <property type="match status" value="1"/>
</dbReference>
<evidence type="ECO:0000313" key="14">
    <source>
        <dbReference type="EMBL" id="CUR50857.1"/>
    </source>
</evidence>
<dbReference type="PANTHER" id="PTHR10536">
    <property type="entry name" value="DNA PRIMASE SMALL SUBUNIT"/>
    <property type="match status" value="1"/>
</dbReference>
<dbReference type="AlphaFoldDB" id="A0A128A0K5"/>
<keyword evidence="10 11" id="KW-0464">Manganese</keyword>
<keyword evidence="15" id="KW-1185">Reference proteome</keyword>
<dbReference type="GO" id="GO:0003899">
    <property type="term" value="F:DNA-directed RNA polymerase activity"/>
    <property type="evidence" value="ECO:0007669"/>
    <property type="project" value="UniProtKB-UniRule"/>
</dbReference>
<evidence type="ECO:0000256" key="12">
    <source>
        <dbReference type="RuleBase" id="RU003514"/>
    </source>
</evidence>
<dbReference type="GO" id="GO:0006269">
    <property type="term" value="P:DNA replication, synthesis of primer"/>
    <property type="evidence" value="ECO:0007669"/>
    <property type="project" value="UniProtKB-UniRule"/>
</dbReference>
<dbReference type="SUPFAM" id="SSF56747">
    <property type="entry name" value="Prim-pol domain"/>
    <property type="match status" value="1"/>
</dbReference>
<proteinExistence type="inferred from homology"/>
<evidence type="ECO:0000256" key="2">
    <source>
        <dbReference type="ARBA" id="ARBA00022478"/>
    </source>
</evidence>
<dbReference type="GO" id="GO:1990077">
    <property type="term" value="C:primosome complex"/>
    <property type="evidence" value="ECO:0007669"/>
    <property type="project" value="UniProtKB-KW"/>
</dbReference>
<dbReference type="GO" id="GO:0000428">
    <property type="term" value="C:DNA-directed RNA polymerase complex"/>
    <property type="evidence" value="ECO:0007669"/>
    <property type="project" value="UniProtKB-KW"/>
</dbReference>
<organism evidence="14 15">
    <name type="scientific">Nitrosotalea devaniterrae</name>
    <dbReference type="NCBI Taxonomy" id="1078905"/>
    <lineage>
        <taxon>Archaea</taxon>
        <taxon>Nitrososphaerota</taxon>
        <taxon>Nitrososphaeria</taxon>
        <taxon>Nitrosotaleales</taxon>
        <taxon>Nitrosotaleaceae</taxon>
        <taxon>Nitrosotalea</taxon>
    </lineage>
</organism>
<keyword evidence="6 11" id="KW-0235">DNA replication</keyword>